<dbReference type="PANTHER" id="PTHR30244:SF36">
    <property type="entry name" value="3-OXO-GLUCOSE-6-PHOSPHATE:GLUTAMATE AMINOTRANSFERASE"/>
    <property type="match status" value="1"/>
</dbReference>
<dbReference type="PIRSF" id="PIRSF000390">
    <property type="entry name" value="PLP_StrS"/>
    <property type="match status" value="1"/>
</dbReference>
<evidence type="ECO:0000256" key="3">
    <source>
        <dbReference type="RuleBase" id="RU004508"/>
    </source>
</evidence>
<name>A0AA97FF79_9EURY</name>
<organism evidence="4 5">
    <name type="scientific">Methanochimaera problematica</name>
    <dbReference type="NCBI Taxonomy" id="2609417"/>
    <lineage>
        <taxon>Archaea</taxon>
        <taxon>Methanobacteriati</taxon>
        <taxon>Methanobacteriota</taxon>
        <taxon>Stenosarchaea group</taxon>
        <taxon>Methanomicrobia</taxon>
        <taxon>Methanomicrobiales</taxon>
        <taxon>Methanomicrobiaceae</taxon>
        <taxon>Methanochimaera</taxon>
    </lineage>
</organism>
<evidence type="ECO:0000256" key="1">
    <source>
        <dbReference type="ARBA" id="ARBA00022898"/>
    </source>
</evidence>
<dbReference type="Proteomes" id="UP001301797">
    <property type="component" value="Chromosome"/>
</dbReference>
<keyword evidence="4" id="KW-0808">Transferase</keyword>
<dbReference type="CDD" id="cd00616">
    <property type="entry name" value="AHBA_syn"/>
    <property type="match status" value="1"/>
</dbReference>
<proteinExistence type="inferred from homology"/>
<evidence type="ECO:0000313" key="5">
    <source>
        <dbReference type="Proteomes" id="UP001301797"/>
    </source>
</evidence>
<dbReference type="RefSeq" id="WP_317136545.1">
    <property type="nucleotide sequence ID" value="NZ_CP043875.1"/>
</dbReference>
<dbReference type="KEGG" id="mefw:F1737_10585"/>
<protein>
    <submittedName>
        <fullName evidence="4">DegT/DnrJ/EryC1/StrS family aminotransferase</fullName>
    </submittedName>
</protein>
<dbReference type="InterPro" id="IPR015424">
    <property type="entry name" value="PyrdxlP-dep_Trfase"/>
</dbReference>
<dbReference type="InterPro" id="IPR000653">
    <property type="entry name" value="DegT/StrS_aminotransferase"/>
</dbReference>
<dbReference type="PANTHER" id="PTHR30244">
    <property type="entry name" value="TRANSAMINASE"/>
    <property type="match status" value="1"/>
</dbReference>
<comment type="similarity">
    <text evidence="2 3">Belongs to the DegT/DnrJ/EryC1 family.</text>
</comment>
<keyword evidence="4" id="KW-0032">Aminotransferase</keyword>
<dbReference type="InterPro" id="IPR015422">
    <property type="entry name" value="PyrdxlP-dep_Trfase_small"/>
</dbReference>
<dbReference type="InterPro" id="IPR015421">
    <property type="entry name" value="PyrdxlP-dep_Trfase_major"/>
</dbReference>
<dbReference type="AlphaFoldDB" id="A0AA97FF79"/>
<accession>A0AA97FF79</accession>
<dbReference type="GO" id="GO:0008483">
    <property type="term" value="F:transaminase activity"/>
    <property type="evidence" value="ECO:0007669"/>
    <property type="project" value="UniProtKB-KW"/>
</dbReference>
<dbReference type="SUPFAM" id="SSF53383">
    <property type="entry name" value="PLP-dependent transferases"/>
    <property type="match status" value="1"/>
</dbReference>
<dbReference type="Gene3D" id="3.40.640.10">
    <property type="entry name" value="Type I PLP-dependent aspartate aminotransferase-like (Major domain)"/>
    <property type="match status" value="1"/>
</dbReference>
<keyword evidence="1 3" id="KW-0663">Pyridoxal phosphate</keyword>
<evidence type="ECO:0000256" key="2">
    <source>
        <dbReference type="ARBA" id="ARBA00037999"/>
    </source>
</evidence>
<dbReference type="Gene3D" id="3.90.1150.10">
    <property type="entry name" value="Aspartate Aminotransferase, domain 1"/>
    <property type="match status" value="1"/>
</dbReference>
<dbReference type="GO" id="GO:0000271">
    <property type="term" value="P:polysaccharide biosynthetic process"/>
    <property type="evidence" value="ECO:0007669"/>
    <property type="project" value="TreeGrafter"/>
</dbReference>
<reference evidence="4 5" key="1">
    <citation type="submission" date="2019-09" db="EMBL/GenBank/DDBJ databases">
        <title>The complete genome of Methanoplanus sp. FWC-SCC4.</title>
        <authorList>
            <person name="Chen S.-C."/>
            <person name="Zhou Y.-Z."/>
            <person name="Lai M.-C."/>
        </authorList>
    </citation>
    <scope>NUCLEOTIDE SEQUENCE [LARGE SCALE GENOMIC DNA]</scope>
    <source>
        <strain evidence="4 5">FWC-SCC4</strain>
    </source>
</reference>
<sequence>MQKINMAEMYHDKEITDSVLSVISSGKYIKGENNKKFEAEFSDFCNTKHSVVVNSGTNALILALKSLGIKKGDEVIIPSHTFIATANAVLFCGAKPVFADINKENYTINAEEIKSKITKKTKALIPVHIYGHPCDMDEISELAKEKDINIVEDACQAHGAEYKGKTAGSLGDIAAFSFFPSKNMTVAGDGGAITTNNDEIAEKAAAIRDQGRKEGEKYYHDYPGLNLRLSEIHAAIGRVQLKHLNEWNKIRRNNAGYYTAYFEGNPHIVTPNEEKWARAVYHQYVIRAEKREQLQDYLSKNGISSGIHYPLPVHLQPAMKGFTDPVNLKVTEEIAKSILSIPVHPFLKEEELEYISEKITEFYRK</sequence>
<gene>
    <name evidence="4" type="ORF">F1737_10585</name>
</gene>
<keyword evidence="5" id="KW-1185">Reference proteome</keyword>
<dbReference type="GeneID" id="85230620"/>
<dbReference type="Pfam" id="PF01041">
    <property type="entry name" value="DegT_DnrJ_EryC1"/>
    <property type="match status" value="1"/>
</dbReference>
<dbReference type="GO" id="GO:0030170">
    <property type="term" value="F:pyridoxal phosphate binding"/>
    <property type="evidence" value="ECO:0007669"/>
    <property type="project" value="TreeGrafter"/>
</dbReference>
<dbReference type="EMBL" id="CP043875">
    <property type="protein sequence ID" value="WOF17089.1"/>
    <property type="molecule type" value="Genomic_DNA"/>
</dbReference>
<evidence type="ECO:0000313" key="4">
    <source>
        <dbReference type="EMBL" id="WOF17089.1"/>
    </source>
</evidence>